<keyword evidence="1" id="KW-0863">Zinc-finger</keyword>
<comment type="caution">
    <text evidence="4">The sequence shown here is derived from an EMBL/GenBank/DDBJ whole genome shotgun (WGS) entry which is preliminary data.</text>
</comment>
<gene>
    <name evidence="4" type="ORF">C2845_PM11G02880</name>
</gene>
<feature type="compositionally biased region" description="Polar residues" evidence="2">
    <location>
        <begin position="204"/>
        <end position="218"/>
    </location>
</feature>
<dbReference type="GO" id="GO:0008270">
    <property type="term" value="F:zinc ion binding"/>
    <property type="evidence" value="ECO:0007669"/>
    <property type="project" value="UniProtKB-KW"/>
</dbReference>
<sequence>MDLPLNLRSGEAFASKVRSLLNSPITPPAGSSGFWLLASFTRSKFKLSSSVVAKILSSVIGGNSAFLRVTEISDWIFKFKVFSRDVGLLIYDLKVDSCSDFKLAFHLCTDRGFLLAKNFLKQAHNPDHPWFKVDRVNGKRSYVQVVKDDLNPLTGANKVPVSALGFTSNVRPRRSVFARLNSFDLLKNLDSSSFSASTQASTTKNAPCSSRSPPVSNLKGQSVTLVSYANQRPSRLSCSRCLSSDHTRQWCFNPIRCFSCNRFGHISATCRQARPPMGFSPTITPKDNFAISKWPLNFASGWFVTNGEATADGAGSFASFMEFSSAVLGKSGKFMSVPWTLTPSQHVSMTNGPRTVAPLSSGPNASTEIPPGNGPPNNWQNANELQQPQPVAQMFPIWQNPNMQQVQQEQAQDNVAIPDLNDEPLQQQPRNDEDFIPIPQLNDDEAQNLANLHAQVLPDVQLANALNIPLNTFKLPWMKMWNLIALIICFLALPQNTAQQILPIPSRLMLMWIWSWDCRFSMAPSWWKRLVKIS</sequence>
<dbReference type="OrthoDB" id="690983at2759"/>
<dbReference type="EMBL" id="PQIB02000007">
    <property type="protein sequence ID" value="RLN09701.1"/>
    <property type="molecule type" value="Genomic_DNA"/>
</dbReference>
<dbReference type="Proteomes" id="UP000275267">
    <property type="component" value="Unassembled WGS sequence"/>
</dbReference>
<evidence type="ECO:0000259" key="3">
    <source>
        <dbReference type="PROSITE" id="PS50158"/>
    </source>
</evidence>
<dbReference type="PROSITE" id="PS50158">
    <property type="entry name" value="ZF_CCHC"/>
    <property type="match status" value="1"/>
</dbReference>
<dbReference type="SUPFAM" id="SSF57756">
    <property type="entry name" value="Retrovirus zinc finger-like domains"/>
    <property type="match status" value="1"/>
</dbReference>
<name>A0A3L6RV98_PANMI</name>
<dbReference type="PANTHER" id="PTHR33075">
    <property type="entry name" value="OS02G0499800 PROTEIN"/>
    <property type="match status" value="1"/>
</dbReference>
<feature type="region of interest" description="Disordered" evidence="2">
    <location>
        <begin position="360"/>
        <end position="383"/>
    </location>
</feature>
<protein>
    <recommendedName>
        <fullName evidence="3">CCHC-type domain-containing protein</fullName>
    </recommendedName>
</protein>
<feature type="domain" description="CCHC-type" evidence="3">
    <location>
        <begin position="256"/>
        <end position="272"/>
    </location>
</feature>
<evidence type="ECO:0000256" key="2">
    <source>
        <dbReference type="SAM" id="MobiDB-lite"/>
    </source>
</evidence>
<reference evidence="5" key="1">
    <citation type="journal article" date="2019" name="Nat. Commun.">
        <title>The genome of broomcorn millet.</title>
        <authorList>
            <person name="Zou C."/>
            <person name="Miki D."/>
            <person name="Li D."/>
            <person name="Tang Q."/>
            <person name="Xiao L."/>
            <person name="Rajput S."/>
            <person name="Deng P."/>
            <person name="Jia W."/>
            <person name="Huang R."/>
            <person name="Zhang M."/>
            <person name="Sun Y."/>
            <person name="Hu J."/>
            <person name="Fu X."/>
            <person name="Schnable P.S."/>
            <person name="Li F."/>
            <person name="Zhang H."/>
            <person name="Feng B."/>
            <person name="Zhu X."/>
            <person name="Liu R."/>
            <person name="Schnable J.C."/>
            <person name="Zhu J.-K."/>
            <person name="Zhang H."/>
        </authorList>
    </citation>
    <scope>NUCLEOTIDE SEQUENCE [LARGE SCALE GENOMIC DNA]</scope>
</reference>
<proteinExistence type="predicted"/>
<evidence type="ECO:0000313" key="5">
    <source>
        <dbReference type="Proteomes" id="UP000275267"/>
    </source>
</evidence>
<dbReference type="InterPro" id="IPR001878">
    <property type="entry name" value="Znf_CCHC"/>
</dbReference>
<dbReference type="GO" id="GO:0003676">
    <property type="term" value="F:nucleic acid binding"/>
    <property type="evidence" value="ECO:0007669"/>
    <property type="project" value="InterPro"/>
</dbReference>
<dbReference type="Gene3D" id="4.10.60.10">
    <property type="entry name" value="Zinc finger, CCHC-type"/>
    <property type="match status" value="1"/>
</dbReference>
<dbReference type="SMART" id="SM00343">
    <property type="entry name" value="ZnF_C2HC"/>
    <property type="match status" value="2"/>
</dbReference>
<feature type="region of interest" description="Disordered" evidence="2">
    <location>
        <begin position="199"/>
        <end position="218"/>
    </location>
</feature>
<dbReference type="InterPro" id="IPR036875">
    <property type="entry name" value="Znf_CCHC_sf"/>
</dbReference>
<keyword evidence="1" id="KW-0479">Metal-binding</keyword>
<evidence type="ECO:0000256" key="1">
    <source>
        <dbReference type="PROSITE-ProRule" id="PRU00047"/>
    </source>
</evidence>
<accession>A0A3L6RV98</accession>
<keyword evidence="1" id="KW-0862">Zinc</keyword>
<dbReference type="AlphaFoldDB" id="A0A3L6RV98"/>
<keyword evidence="5" id="KW-1185">Reference proteome</keyword>
<evidence type="ECO:0000313" key="4">
    <source>
        <dbReference type="EMBL" id="RLN09701.1"/>
    </source>
</evidence>
<organism evidence="4 5">
    <name type="scientific">Panicum miliaceum</name>
    <name type="common">Proso millet</name>
    <name type="synonym">Broomcorn millet</name>
    <dbReference type="NCBI Taxonomy" id="4540"/>
    <lineage>
        <taxon>Eukaryota</taxon>
        <taxon>Viridiplantae</taxon>
        <taxon>Streptophyta</taxon>
        <taxon>Embryophyta</taxon>
        <taxon>Tracheophyta</taxon>
        <taxon>Spermatophyta</taxon>
        <taxon>Magnoliopsida</taxon>
        <taxon>Liliopsida</taxon>
        <taxon>Poales</taxon>
        <taxon>Poaceae</taxon>
        <taxon>PACMAD clade</taxon>
        <taxon>Panicoideae</taxon>
        <taxon>Panicodae</taxon>
        <taxon>Paniceae</taxon>
        <taxon>Panicinae</taxon>
        <taxon>Panicum</taxon>
        <taxon>Panicum sect. Panicum</taxon>
    </lineage>
</organism>